<accession>A0A2P8CT93</accession>
<dbReference type="AlphaFoldDB" id="A0A2P8CT93"/>
<name>A0A2P8CT93_9BACT</name>
<evidence type="ECO:0000313" key="3">
    <source>
        <dbReference type="Proteomes" id="UP000240572"/>
    </source>
</evidence>
<dbReference type="EMBL" id="PYGD01000015">
    <property type="protein sequence ID" value="PSK88169.1"/>
    <property type="molecule type" value="Genomic_DNA"/>
</dbReference>
<proteinExistence type="predicted"/>
<dbReference type="RefSeq" id="WP_106525339.1">
    <property type="nucleotide sequence ID" value="NZ_PYGD01000015.1"/>
</dbReference>
<dbReference type="Proteomes" id="UP000240572">
    <property type="component" value="Unassembled WGS sequence"/>
</dbReference>
<keyword evidence="1" id="KW-0732">Signal</keyword>
<protein>
    <submittedName>
        <fullName evidence="2">Uncharacterized protein</fullName>
    </submittedName>
</protein>
<keyword evidence="3" id="KW-1185">Reference proteome</keyword>
<reference evidence="2 3" key="1">
    <citation type="submission" date="2018-03" db="EMBL/GenBank/DDBJ databases">
        <title>Genomic Encyclopedia of Type Strains, Phase III (KMG-III): the genomes of soil and plant-associated and newly described type strains.</title>
        <authorList>
            <person name="Whitman W."/>
        </authorList>
    </citation>
    <scope>NUCLEOTIDE SEQUENCE [LARGE SCALE GENOMIC DNA]</scope>
    <source>
        <strain evidence="2 3">CGMCC 1.12700</strain>
    </source>
</reference>
<evidence type="ECO:0000256" key="1">
    <source>
        <dbReference type="SAM" id="SignalP"/>
    </source>
</evidence>
<feature type="chain" id="PRO_5015129636" evidence="1">
    <location>
        <begin position="22"/>
        <end position="144"/>
    </location>
</feature>
<feature type="signal peptide" evidence="1">
    <location>
        <begin position="1"/>
        <end position="21"/>
    </location>
</feature>
<gene>
    <name evidence="2" type="ORF">B0I18_11563</name>
</gene>
<organism evidence="2 3">
    <name type="scientific">Taibaiella chishuiensis</name>
    <dbReference type="NCBI Taxonomy" id="1434707"/>
    <lineage>
        <taxon>Bacteria</taxon>
        <taxon>Pseudomonadati</taxon>
        <taxon>Bacteroidota</taxon>
        <taxon>Chitinophagia</taxon>
        <taxon>Chitinophagales</taxon>
        <taxon>Chitinophagaceae</taxon>
        <taxon>Taibaiella</taxon>
    </lineage>
</organism>
<sequence>MKKISLLLALFVCLGLGKTFAGSFNIINMTGCTFTITTGFGSITGPSSTVYPFSFGPVTINPGPNPFVNPTLLPGFTSPAPASLQASGCVNHTRMMGPDGVSFPLGAAYPSYTSTNNPACYNGNNYVMNWTTGSNGCDVVSLIF</sequence>
<comment type="caution">
    <text evidence="2">The sequence shown here is derived from an EMBL/GenBank/DDBJ whole genome shotgun (WGS) entry which is preliminary data.</text>
</comment>
<evidence type="ECO:0000313" key="2">
    <source>
        <dbReference type="EMBL" id="PSK88169.1"/>
    </source>
</evidence>